<sequence>MANENNLERAEGLYFQDGSLIIQAENTLFRVYGQHLASHSTFFRDMLAIPTADAAESMEGCPFVRAHDSASDMKTFLKAMMYPSFFEPPPGTTDFATVAALLRLSHKYDVEWLFKRALSHMNLAHPTTLDGWYKSRDEIEHISRGCSAEQCISTIVLARNLSLSWLLPMAFYRLGRTISSKPVLESTQLSPGDKQRWIDGTRELDRTYRTTVLRFLSYPVHLQGCKNRDLSICAKLRAAYAVQATNIRLAEAEMPKAMPLDIWTPMNWQTVEAPGKGKICSSCIVSMKQAQRLADEECWNQLPHVFGIGDWAALEAVKKGVMGV</sequence>
<dbReference type="AlphaFoldDB" id="A0A8H6SM88"/>
<comment type="caution">
    <text evidence="1">The sequence shown here is derived from an EMBL/GenBank/DDBJ whole genome shotgun (WGS) entry which is preliminary data.</text>
</comment>
<dbReference type="Gene3D" id="3.30.710.10">
    <property type="entry name" value="Potassium Channel Kv1.1, Chain A"/>
    <property type="match status" value="1"/>
</dbReference>
<accession>A0A8H6SM88</accession>
<dbReference type="InterPro" id="IPR011333">
    <property type="entry name" value="SKP1/BTB/POZ_sf"/>
</dbReference>
<proteinExistence type="predicted"/>
<dbReference type="OrthoDB" id="3893071at2759"/>
<evidence type="ECO:0000313" key="1">
    <source>
        <dbReference type="EMBL" id="KAF7300415.1"/>
    </source>
</evidence>
<keyword evidence="2" id="KW-1185">Reference proteome</keyword>
<evidence type="ECO:0008006" key="3">
    <source>
        <dbReference type="Google" id="ProtNLM"/>
    </source>
</evidence>
<protein>
    <recommendedName>
        <fullName evidence="3">BTB domain-containing protein</fullName>
    </recommendedName>
</protein>
<dbReference type="Proteomes" id="UP000613580">
    <property type="component" value="Unassembled WGS sequence"/>
</dbReference>
<organism evidence="1 2">
    <name type="scientific">Mycena chlorophos</name>
    <name type="common">Agaric fungus</name>
    <name type="synonym">Agaricus chlorophos</name>
    <dbReference type="NCBI Taxonomy" id="658473"/>
    <lineage>
        <taxon>Eukaryota</taxon>
        <taxon>Fungi</taxon>
        <taxon>Dikarya</taxon>
        <taxon>Basidiomycota</taxon>
        <taxon>Agaricomycotina</taxon>
        <taxon>Agaricomycetes</taxon>
        <taxon>Agaricomycetidae</taxon>
        <taxon>Agaricales</taxon>
        <taxon>Marasmiineae</taxon>
        <taxon>Mycenaceae</taxon>
        <taxon>Mycena</taxon>
    </lineage>
</organism>
<evidence type="ECO:0000313" key="2">
    <source>
        <dbReference type="Proteomes" id="UP000613580"/>
    </source>
</evidence>
<reference evidence="1" key="1">
    <citation type="submission" date="2020-05" db="EMBL/GenBank/DDBJ databases">
        <title>Mycena genomes resolve the evolution of fungal bioluminescence.</title>
        <authorList>
            <person name="Tsai I.J."/>
        </authorList>
    </citation>
    <scope>NUCLEOTIDE SEQUENCE</scope>
    <source>
        <strain evidence="1">110903Hualien_Pintung</strain>
    </source>
</reference>
<dbReference type="EMBL" id="JACAZE010000013">
    <property type="protein sequence ID" value="KAF7300415.1"/>
    <property type="molecule type" value="Genomic_DNA"/>
</dbReference>
<name>A0A8H6SM88_MYCCL</name>
<gene>
    <name evidence="1" type="ORF">HMN09_00925200</name>
</gene>